<keyword evidence="2" id="KW-1185">Reference proteome</keyword>
<dbReference type="GeneTree" id="ENSGT00410000028909"/>
<accession>A0A8C9JBB3</accession>
<dbReference type="Ensembl" id="ENSPTIT00000004260.1">
    <property type="protein sequence ID" value="ENSPTIP00000001499.1"/>
    <property type="gene ID" value="ENSPTIG00000003875.1"/>
</dbReference>
<evidence type="ECO:0000313" key="1">
    <source>
        <dbReference type="Ensembl" id="ENSPTIP00000001499.1"/>
    </source>
</evidence>
<protein>
    <submittedName>
        <fullName evidence="1">Uncharacterized protein</fullName>
    </submittedName>
</protein>
<reference evidence="1" key="1">
    <citation type="submission" date="2025-08" db="UniProtKB">
        <authorList>
            <consortium name="Ensembl"/>
        </authorList>
    </citation>
    <scope>IDENTIFICATION</scope>
</reference>
<reference evidence="1" key="2">
    <citation type="submission" date="2025-09" db="UniProtKB">
        <authorList>
            <consortium name="Ensembl"/>
        </authorList>
    </citation>
    <scope>IDENTIFICATION</scope>
</reference>
<sequence>VPQDGRHLALPIINALAQGAAIHTQLQVLAFLIGHGQVFRHADGEGQVATQLPHKYRGPYVAGVHFHVAAALPLHDKQALGVAIPTAGAAIHKGGRQVICHSLVHFLICALTVSFEDDGYLWGGTHTNLNRVEGKQKCSLLGWS</sequence>
<dbReference type="AlphaFoldDB" id="A0A8C9JBB3"/>
<evidence type="ECO:0000313" key="2">
    <source>
        <dbReference type="Proteomes" id="UP000675900"/>
    </source>
</evidence>
<proteinExistence type="predicted"/>
<organism evidence="1 2">
    <name type="scientific">Panthera tigris altaica</name>
    <name type="common">Siberian tiger</name>
    <dbReference type="NCBI Taxonomy" id="74533"/>
    <lineage>
        <taxon>Eukaryota</taxon>
        <taxon>Metazoa</taxon>
        <taxon>Chordata</taxon>
        <taxon>Craniata</taxon>
        <taxon>Vertebrata</taxon>
        <taxon>Euteleostomi</taxon>
        <taxon>Mammalia</taxon>
        <taxon>Eutheria</taxon>
        <taxon>Laurasiatheria</taxon>
        <taxon>Carnivora</taxon>
        <taxon>Feliformia</taxon>
        <taxon>Felidae</taxon>
        <taxon>Pantherinae</taxon>
        <taxon>Panthera</taxon>
    </lineage>
</organism>
<name>A0A8C9JBB3_PANTA</name>
<dbReference type="Proteomes" id="UP000675900">
    <property type="component" value="Unassembled WGS sequence"/>
</dbReference>